<dbReference type="InterPro" id="IPR015943">
    <property type="entry name" value="WD40/YVTN_repeat-like_dom_sf"/>
</dbReference>
<dbReference type="PROSITE" id="PS50294">
    <property type="entry name" value="WD_REPEATS_REGION"/>
    <property type="match status" value="2"/>
</dbReference>
<dbReference type="GO" id="GO:0000445">
    <property type="term" value="C:THO complex part of transcription export complex"/>
    <property type="evidence" value="ECO:0007669"/>
    <property type="project" value="TreeGrafter"/>
</dbReference>
<dbReference type="InterPro" id="IPR019775">
    <property type="entry name" value="WD40_repeat_CS"/>
</dbReference>
<gene>
    <name evidence="5" type="ORF">CDD82_399</name>
</gene>
<evidence type="ECO:0008006" key="7">
    <source>
        <dbReference type="Google" id="ProtNLM"/>
    </source>
</evidence>
<reference evidence="5 6" key="1">
    <citation type="submission" date="2017-06" db="EMBL/GenBank/DDBJ databases">
        <title>Ant-infecting Ophiocordyceps genomes reveal a high diversity of potential behavioral manipulation genes and a possible major role for enterotoxins.</title>
        <authorList>
            <person name="De Bekker C."/>
            <person name="Evans H.C."/>
            <person name="Brachmann A."/>
            <person name="Hughes D.P."/>
        </authorList>
    </citation>
    <scope>NUCLEOTIDE SEQUENCE [LARGE SCALE GENOMIC DNA]</scope>
    <source>
        <strain evidence="5 6">1348a</strain>
    </source>
</reference>
<keyword evidence="2" id="KW-0677">Repeat</keyword>
<evidence type="ECO:0000256" key="4">
    <source>
        <dbReference type="PROSITE-ProRule" id="PRU00221"/>
    </source>
</evidence>
<dbReference type="EMBL" id="NJEU01001090">
    <property type="protein sequence ID" value="PHH68634.1"/>
    <property type="molecule type" value="Genomic_DNA"/>
</dbReference>
<feature type="repeat" description="WD" evidence="4">
    <location>
        <begin position="280"/>
        <end position="312"/>
    </location>
</feature>
<dbReference type="SMART" id="SM00320">
    <property type="entry name" value="WD40"/>
    <property type="match status" value="5"/>
</dbReference>
<dbReference type="PANTHER" id="PTHR22839:SF0">
    <property type="entry name" value="THO COMPLEX SUBUNIT 3"/>
    <property type="match status" value="1"/>
</dbReference>
<dbReference type="GO" id="GO:0006406">
    <property type="term" value="P:mRNA export from nucleus"/>
    <property type="evidence" value="ECO:0007669"/>
    <property type="project" value="InterPro"/>
</dbReference>
<dbReference type="PROSITE" id="PS00678">
    <property type="entry name" value="WD_REPEATS_1"/>
    <property type="match status" value="1"/>
</dbReference>
<dbReference type="InterPro" id="IPR001680">
    <property type="entry name" value="WD40_rpt"/>
</dbReference>
<evidence type="ECO:0000313" key="6">
    <source>
        <dbReference type="Proteomes" id="UP000224854"/>
    </source>
</evidence>
<comment type="similarity">
    <text evidence="3">Belongs to the THOC3 family.</text>
</comment>
<sequence length="403" mass="43592">MAPVLRPRQSLPKDRFSSHFLNIKSQAYADPGSTRGVNSTQSIRCMAWNPLGTLVATGSIDKTLRVCKFGSCQKGWIAKCKLSRGWICLQGEWNWIANTGERTGNPEKPHVKFSTELKGHGASVEKVAFNPTKDAELCSVSGDGVVKFWDVRTKACFNEVKGLGEALSLVWAPDGQTLLVGNRDDVLFVLSPTQPRPLAEHGQLVQTNQVAFCWGGDKVFAATSEGRTRILSYPGLEPVLSYIYSRQDEAAGEDEGPENAAMAGQANGHERVGPGREFELHGHTSSCLTVEMQPTARYVATGGSDSIISLWDSTDLICQRTISGLAGAVKTISFTFDGSYVVGGSDEGNGLDVWHVETGEHVHTFKTAGSCPVVAWAPNRYWLAYSDLGVLRIVGVGGEGERK</sequence>
<evidence type="ECO:0000256" key="2">
    <source>
        <dbReference type="ARBA" id="ARBA00022737"/>
    </source>
</evidence>
<evidence type="ECO:0000313" key="5">
    <source>
        <dbReference type="EMBL" id="PHH68634.1"/>
    </source>
</evidence>
<dbReference type="InterPro" id="IPR036322">
    <property type="entry name" value="WD40_repeat_dom_sf"/>
</dbReference>
<dbReference type="SUPFAM" id="SSF50978">
    <property type="entry name" value="WD40 repeat-like"/>
    <property type="match status" value="1"/>
</dbReference>
<dbReference type="PANTHER" id="PTHR22839">
    <property type="entry name" value="THO COMPLEX SUBUNIT 3 THO3"/>
    <property type="match status" value="1"/>
</dbReference>
<keyword evidence="6" id="KW-1185">Reference proteome</keyword>
<evidence type="ECO:0000256" key="1">
    <source>
        <dbReference type="ARBA" id="ARBA00022574"/>
    </source>
</evidence>
<dbReference type="InterPro" id="IPR040132">
    <property type="entry name" value="Tex1/THOC3"/>
</dbReference>
<dbReference type="Proteomes" id="UP000224854">
    <property type="component" value="Unassembled WGS sequence"/>
</dbReference>
<feature type="repeat" description="WD" evidence="4">
    <location>
        <begin position="117"/>
        <end position="159"/>
    </location>
</feature>
<comment type="caution">
    <text evidence="5">The sequence shown here is derived from an EMBL/GenBank/DDBJ whole genome shotgun (WGS) entry which is preliminary data.</text>
</comment>
<proteinExistence type="inferred from homology"/>
<organism evidence="5 6">
    <name type="scientific">Ophiocordyceps australis</name>
    <dbReference type="NCBI Taxonomy" id="1399860"/>
    <lineage>
        <taxon>Eukaryota</taxon>
        <taxon>Fungi</taxon>
        <taxon>Dikarya</taxon>
        <taxon>Ascomycota</taxon>
        <taxon>Pezizomycotina</taxon>
        <taxon>Sordariomycetes</taxon>
        <taxon>Hypocreomycetidae</taxon>
        <taxon>Hypocreales</taxon>
        <taxon>Ophiocordycipitaceae</taxon>
        <taxon>Ophiocordyceps</taxon>
    </lineage>
</organism>
<name>A0A2C5YNP4_9HYPO</name>
<dbReference type="AlphaFoldDB" id="A0A2C5YNP4"/>
<keyword evidence="1 4" id="KW-0853">WD repeat</keyword>
<dbReference type="Gene3D" id="2.130.10.10">
    <property type="entry name" value="YVTN repeat-like/Quinoprotein amine dehydrogenase"/>
    <property type="match status" value="2"/>
</dbReference>
<dbReference type="PROSITE" id="PS50082">
    <property type="entry name" value="WD_REPEATS_2"/>
    <property type="match status" value="2"/>
</dbReference>
<evidence type="ECO:0000256" key="3">
    <source>
        <dbReference type="ARBA" id="ARBA00046343"/>
    </source>
</evidence>
<dbReference type="Pfam" id="PF00400">
    <property type="entry name" value="WD40"/>
    <property type="match status" value="3"/>
</dbReference>
<accession>A0A2C5YNP4</accession>
<dbReference type="OrthoDB" id="340259at2759"/>
<protein>
    <recommendedName>
        <fullName evidence="7">Anaphase-promoting complex subunit 4 WD40 domain-containing protein</fullName>
    </recommendedName>
</protein>